<feature type="region of interest" description="Disordered" evidence="1">
    <location>
        <begin position="1"/>
        <end position="46"/>
    </location>
</feature>
<proteinExistence type="predicted"/>
<dbReference type="Proteomes" id="UP001629113">
    <property type="component" value="Unassembled WGS sequence"/>
</dbReference>
<protein>
    <recommendedName>
        <fullName evidence="4">F-box domain-containing protein</fullName>
    </recommendedName>
</protein>
<sequence>MSTASAESTKRPGFGARFANALRSKSSRSRLRKPMPPSSQVADFEKEENLRELSALQAHREKFKDVVIDSQRGERRDEATAIMHTLGHRESFDSFKDLQAQLDERRMPGERLIASLSPTIWRRIVTFLTLVDTANLALSNKAFRALLGSEPWAALNRPENTQDKIKFLVPMDVLLPDHLFCFPCTTYHLRTQRGEERLRPPTVLNPLFKCENAFSKAPQTRLTPGRKLPLGFLQLALRAHRYGPQYGVTADSLSRRWKQDEWSHATRYLIADNHFLLRVVSTCFVTPAMPLVAKRFLLYSREDYSPYFSVCAHWRDGELMNVCKCAMDHIPSPKHLGGPAAIGSKVKGRMMTKPDGHHTIVGLCGNCRPMRRCPECPTEYLVEIKLVEDRTDNSFKRAIVVTRWSDLGDEKSPFSSEWAACNGDLAGYDSFGKIEHRTISGIFESHYTEDHIPGQRLLSLNPKNEKLGEAGHGWY</sequence>
<evidence type="ECO:0000313" key="3">
    <source>
        <dbReference type="Proteomes" id="UP001629113"/>
    </source>
</evidence>
<keyword evidence="3" id="KW-1185">Reference proteome</keyword>
<name>A0ABR4P3L8_9HELO</name>
<gene>
    <name evidence="2" type="ORF">PVAG01_10782</name>
</gene>
<reference evidence="2 3" key="1">
    <citation type="submission" date="2024-06" db="EMBL/GenBank/DDBJ databases">
        <title>Complete genome of Phlyctema vagabunda strain 19-DSS-EL-015.</title>
        <authorList>
            <person name="Fiorenzani C."/>
        </authorList>
    </citation>
    <scope>NUCLEOTIDE SEQUENCE [LARGE SCALE GENOMIC DNA]</scope>
    <source>
        <strain evidence="2 3">19-DSS-EL-015</strain>
    </source>
</reference>
<comment type="caution">
    <text evidence="2">The sequence shown here is derived from an EMBL/GenBank/DDBJ whole genome shotgun (WGS) entry which is preliminary data.</text>
</comment>
<evidence type="ECO:0000313" key="2">
    <source>
        <dbReference type="EMBL" id="KAL3417772.1"/>
    </source>
</evidence>
<dbReference type="EMBL" id="JBFCZG010000010">
    <property type="protein sequence ID" value="KAL3417772.1"/>
    <property type="molecule type" value="Genomic_DNA"/>
</dbReference>
<accession>A0ABR4P3L8</accession>
<evidence type="ECO:0000256" key="1">
    <source>
        <dbReference type="SAM" id="MobiDB-lite"/>
    </source>
</evidence>
<organism evidence="2 3">
    <name type="scientific">Phlyctema vagabunda</name>
    <dbReference type="NCBI Taxonomy" id="108571"/>
    <lineage>
        <taxon>Eukaryota</taxon>
        <taxon>Fungi</taxon>
        <taxon>Dikarya</taxon>
        <taxon>Ascomycota</taxon>
        <taxon>Pezizomycotina</taxon>
        <taxon>Leotiomycetes</taxon>
        <taxon>Helotiales</taxon>
        <taxon>Dermateaceae</taxon>
        <taxon>Phlyctema</taxon>
    </lineage>
</organism>
<evidence type="ECO:0008006" key="4">
    <source>
        <dbReference type="Google" id="ProtNLM"/>
    </source>
</evidence>